<name>K0BA75_9ARCH</name>
<keyword evidence="2" id="KW-1185">Reference proteome</keyword>
<evidence type="ECO:0000313" key="1">
    <source>
        <dbReference type="EMBL" id="AFS82379.1"/>
    </source>
</evidence>
<proteinExistence type="predicted"/>
<dbReference type="KEGG" id="nir:NSED_02865"/>
<dbReference type="AlphaFoldDB" id="K0BA75"/>
<dbReference type="HOGENOM" id="CLU_2629519_0_0_2"/>
<evidence type="ECO:0000313" key="2">
    <source>
        <dbReference type="Proteomes" id="UP000006100"/>
    </source>
</evidence>
<sequence>MNKNSFRKNIILTTLIVSVASLIAGSMMVTSTHAENVKTIYDETVLAAEIEFAETITQAKRNYHELREIIQGGENNA</sequence>
<reference evidence="1 2" key="1">
    <citation type="journal article" date="2012" name="J. Bacteriol.">
        <title>Draft Genome Sequence of an Ammonia-Oxidizing Archaeon, "Candidatus Nitrosopumilus sediminis" AR2, from Svalbard in the Arctic Circle.</title>
        <authorList>
            <person name="Park S.J."/>
            <person name="Kim J.G."/>
            <person name="Jung M.Y."/>
            <person name="Kim S.J."/>
            <person name="Cha I.T."/>
            <person name="Ghai R."/>
            <person name="Martin-Cuadrado A.B."/>
            <person name="Rodriguez-Valera F."/>
            <person name="Rhee S.K."/>
        </authorList>
    </citation>
    <scope>NUCLEOTIDE SEQUENCE [LARGE SCALE GENOMIC DNA]</scope>
    <source>
        <strain evidence="1 2">AR2</strain>
    </source>
</reference>
<dbReference type="PATRIC" id="fig|1229909.8.peg.607"/>
<organism evidence="1 2">
    <name type="scientific">Candidatus Nitrosopumilus sediminis</name>
    <dbReference type="NCBI Taxonomy" id="1229909"/>
    <lineage>
        <taxon>Archaea</taxon>
        <taxon>Nitrososphaerota</taxon>
        <taxon>Nitrososphaeria</taxon>
        <taxon>Nitrosopumilales</taxon>
        <taxon>Nitrosopumilaceae</taxon>
        <taxon>Nitrosopumilus</taxon>
    </lineage>
</organism>
<dbReference type="Proteomes" id="UP000006100">
    <property type="component" value="Chromosome"/>
</dbReference>
<dbReference type="RefSeq" id="WP_014964751.1">
    <property type="nucleotide sequence ID" value="NC_018656.1"/>
</dbReference>
<accession>K0BA75</accession>
<gene>
    <name evidence="1" type="ORF">NSED_02865</name>
</gene>
<dbReference type="GeneID" id="13697589"/>
<dbReference type="EMBL" id="CP003843">
    <property type="protein sequence ID" value="AFS82379.1"/>
    <property type="molecule type" value="Genomic_DNA"/>
</dbReference>
<protein>
    <submittedName>
        <fullName evidence="1">Uncharacterized protein</fullName>
    </submittedName>
</protein>